<dbReference type="InterPro" id="IPR010753">
    <property type="entry name" value="DUF1330"/>
</dbReference>
<accession>A0A2A5QU62</accession>
<dbReference type="EMBL" id="NXNI01000001">
    <property type="protein sequence ID" value="PCR90299.1"/>
    <property type="molecule type" value="Genomic_DNA"/>
</dbReference>
<feature type="region of interest" description="Disordered" evidence="1">
    <location>
        <begin position="33"/>
        <end position="56"/>
    </location>
</feature>
<keyword evidence="4" id="KW-1185">Reference proteome</keyword>
<feature type="domain" description="DUF1330" evidence="2">
    <location>
        <begin position="57"/>
        <end position="147"/>
    </location>
</feature>
<evidence type="ECO:0000313" key="4">
    <source>
        <dbReference type="Proteomes" id="UP000219689"/>
    </source>
</evidence>
<dbReference type="OrthoDB" id="186333at2157"/>
<protein>
    <recommendedName>
        <fullName evidence="2">DUF1330 domain-containing protein</fullName>
    </recommendedName>
</protein>
<dbReference type="RefSeq" id="WP_097379245.1">
    <property type="nucleotide sequence ID" value="NZ_NXNI01000001.1"/>
</dbReference>
<reference evidence="3 4" key="1">
    <citation type="submission" date="2017-09" db="EMBL/GenBank/DDBJ databases">
        <title>Genome sequences of Natrinema ejinorence JCM 13890T.</title>
        <authorList>
            <person name="Roh S.W."/>
            <person name="Kim Y.B."/>
            <person name="Kim J.Y."/>
        </authorList>
    </citation>
    <scope>NUCLEOTIDE SEQUENCE [LARGE SCALE GENOMIC DNA]</scope>
    <source>
        <strain evidence="3 4">JCM 13890</strain>
    </source>
</reference>
<dbReference type="InterPro" id="IPR006311">
    <property type="entry name" value="TAT_signal"/>
</dbReference>
<dbReference type="AlphaFoldDB" id="A0A2A5QU62"/>
<sequence length="157" mass="17145">MVNEPNSDGVFRRTLLKAGAVIAGALGMLPSATASGRESETQTAESTQSEPTQSQNGYVIAVDGITDRDRYMNEYFSVAAETTAAHDGEALVISFDPTVLDGEWDHELTIVLEFPSVQAAREWYADDALQNVRQIRHETTAYSNKIVTSQYSPEGRA</sequence>
<evidence type="ECO:0000313" key="3">
    <source>
        <dbReference type="EMBL" id="PCR90299.1"/>
    </source>
</evidence>
<dbReference type="Pfam" id="PF07045">
    <property type="entry name" value="DUF1330"/>
    <property type="match status" value="1"/>
</dbReference>
<dbReference type="PROSITE" id="PS51318">
    <property type="entry name" value="TAT"/>
    <property type="match status" value="1"/>
</dbReference>
<evidence type="ECO:0000256" key="1">
    <source>
        <dbReference type="SAM" id="MobiDB-lite"/>
    </source>
</evidence>
<dbReference type="SUPFAM" id="SSF54909">
    <property type="entry name" value="Dimeric alpha+beta barrel"/>
    <property type="match status" value="1"/>
</dbReference>
<comment type="caution">
    <text evidence="3">The sequence shown here is derived from an EMBL/GenBank/DDBJ whole genome shotgun (WGS) entry which is preliminary data.</text>
</comment>
<gene>
    <name evidence="3" type="ORF">CP557_06940</name>
</gene>
<dbReference type="Proteomes" id="UP000219689">
    <property type="component" value="Unassembled WGS sequence"/>
</dbReference>
<dbReference type="InterPro" id="IPR011008">
    <property type="entry name" value="Dimeric_a/b-barrel"/>
</dbReference>
<dbReference type="Gene3D" id="3.30.70.100">
    <property type="match status" value="1"/>
</dbReference>
<organism evidence="3 4">
    <name type="scientific">Natrinema ejinorense</name>
    <dbReference type="NCBI Taxonomy" id="373386"/>
    <lineage>
        <taxon>Archaea</taxon>
        <taxon>Methanobacteriati</taxon>
        <taxon>Methanobacteriota</taxon>
        <taxon>Stenosarchaea group</taxon>
        <taxon>Halobacteria</taxon>
        <taxon>Halobacteriales</taxon>
        <taxon>Natrialbaceae</taxon>
        <taxon>Natrinema</taxon>
    </lineage>
</organism>
<proteinExistence type="predicted"/>
<evidence type="ECO:0000259" key="2">
    <source>
        <dbReference type="Pfam" id="PF07045"/>
    </source>
</evidence>
<name>A0A2A5QU62_9EURY</name>